<feature type="active site" description="Proton donor/acceptor" evidence="5">
    <location>
        <position position="118"/>
    </location>
</feature>
<dbReference type="PANTHER" id="PTHR11931">
    <property type="entry name" value="PHOSPHOGLYCERATE MUTASE"/>
    <property type="match status" value="1"/>
</dbReference>
<dbReference type="AlphaFoldDB" id="K0RBF3"/>
<dbReference type="PROSITE" id="PS00175">
    <property type="entry name" value="PG_MUTASE"/>
    <property type="match status" value="1"/>
</dbReference>
<evidence type="ECO:0000256" key="4">
    <source>
        <dbReference type="ARBA" id="ARBA00023235"/>
    </source>
</evidence>
<dbReference type="GO" id="GO:0004619">
    <property type="term" value="F:phosphoglycerate mutase activity"/>
    <property type="evidence" value="ECO:0007669"/>
    <property type="project" value="UniProtKB-EC"/>
</dbReference>
<feature type="domain" description="EF-hand" evidence="9">
    <location>
        <begin position="278"/>
        <end position="313"/>
    </location>
</feature>
<evidence type="ECO:0000256" key="3">
    <source>
        <dbReference type="ARBA" id="ARBA00023152"/>
    </source>
</evidence>
<gene>
    <name evidence="10" type="ORF">THAOC_31491</name>
</gene>
<feature type="binding site" evidence="6">
    <location>
        <begin position="51"/>
        <end position="52"/>
    </location>
    <ligand>
        <name>substrate</name>
    </ligand>
</feature>
<evidence type="ECO:0000256" key="2">
    <source>
        <dbReference type="ARBA" id="ARBA00022837"/>
    </source>
</evidence>
<evidence type="ECO:0000256" key="7">
    <source>
        <dbReference type="PIRSR" id="PIRSR613078-3"/>
    </source>
</evidence>
<accession>K0RBF3</accession>
<comment type="catalytic activity">
    <reaction evidence="8">
        <text>(2R)-2-phosphoglycerate = (2R)-3-phosphoglycerate</text>
        <dbReference type="Rhea" id="RHEA:15901"/>
        <dbReference type="ChEBI" id="CHEBI:58272"/>
        <dbReference type="ChEBI" id="CHEBI:58289"/>
        <dbReference type="EC" id="5.4.2.11"/>
    </reaction>
</comment>
<dbReference type="InterPro" id="IPR001345">
    <property type="entry name" value="PG/BPGM_mutase_AS"/>
</dbReference>
<dbReference type="SUPFAM" id="SSF47473">
    <property type="entry name" value="EF-hand"/>
    <property type="match status" value="1"/>
</dbReference>
<dbReference type="Pfam" id="PF00300">
    <property type="entry name" value="His_Phos_1"/>
    <property type="match status" value="1"/>
</dbReference>
<feature type="binding site" evidence="6">
    <location>
        <begin position="118"/>
        <end position="121"/>
    </location>
    <ligand>
        <name>substrate</name>
    </ligand>
</feature>
<dbReference type="SUPFAM" id="SSF53254">
    <property type="entry name" value="Phosphoglycerate mutase-like"/>
    <property type="match status" value="1"/>
</dbReference>
<name>K0RBF3_THAOC</name>
<proteinExistence type="inferred from homology"/>
<comment type="similarity">
    <text evidence="1 8">Belongs to the phosphoglycerate mutase family. BPG-dependent PGAM subfamily.</text>
</comment>
<keyword evidence="3 8" id="KW-0324">Glycolysis</keyword>
<dbReference type="OrthoDB" id="354304at2759"/>
<dbReference type="CDD" id="cd00051">
    <property type="entry name" value="EFh"/>
    <property type="match status" value="1"/>
</dbReference>
<evidence type="ECO:0000256" key="8">
    <source>
        <dbReference type="RuleBase" id="RU004511"/>
    </source>
</evidence>
<sequence length="361" mass="40321">MQWQRRIALADWRRRILSTRLSSSTKENDRLATLVLLRHGQSTWNATPTFTGWCDAPLTERGIEEAKASGRLLMERGFSSFDVAYTSTLSRAIETCELALENAESTDTPIQKAWQLNERHYGALQGYRKADPKVVERYGAENLASWRRDFLGTPPPMDETHPHYQPPPAPLTESLKDCQDRVLLFWKESILPTLAPNSTALLAAHSNTIRALVTYLDKVPAEKVPHLRIPNSVPFVFRIDPESGEAVSPIIDSAAGGSRGRWMFSSENHNRLRGNIGGSGGFIRSIFRAWDLNGDGVLELSEIEKGLEDLMSGDDIAVGALAGKFLEEMDADGSQTLDLEEFEEHALVACRKFMPELLEEN</sequence>
<feature type="binding site" evidence="6">
    <location>
        <begin position="147"/>
        <end position="148"/>
    </location>
    <ligand>
        <name>substrate</name>
    </ligand>
</feature>
<feature type="binding site" evidence="6">
    <location>
        <position position="129"/>
    </location>
    <ligand>
        <name>substrate</name>
    </ligand>
</feature>
<dbReference type="PROSITE" id="PS50222">
    <property type="entry name" value="EF_HAND_2"/>
    <property type="match status" value="1"/>
</dbReference>
<dbReference type="GO" id="GO:0005509">
    <property type="term" value="F:calcium ion binding"/>
    <property type="evidence" value="ECO:0007669"/>
    <property type="project" value="InterPro"/>
</dbReference>
<dbReference type="PROSITE" id="PS00018">
    <property type="entry name" value="EF_HAND_1"/>
    <property type="match status" value="2"/>
</dbReference>
<dbReference type="OMA" id="MDETHPH"/>
<feature type="site" description="Transition state stabilizer" evidence="7">
    <location>
        <position position="205"/>
    </location>
</feature>
<dbReference type="eggNOG" id="KOG0235">
    <property type="taxonomic scope" value="Eukaryota"/>
</dbReference>
<keyword evidence="11" id="KW-1185">Reference proteome</keyword>
<organism evidence="10 11">
    <name type="scientific">Thalassiosira oceanica</name>
    <name type="common">Marine diatom</name>
    <dbReference type="NCBI Taxonomy" id="159749"/>
    <lineage>
        <taxon>Eukaryota</taxon>
        <taxon>Sar</taxon>
        <taxon>Stramenopiles</taxon>
        <taxon>Ochrophyta</taxon>
        <taxon>Bacillariophyta</taxon>
        <taxon>Coscinodiscophyceae</taxon>
        <taxon>Thalassiosirophycidae</taxon>
        <taxon>Thalassiosirales</taxon>
        <taxon>Thalassiosiraceae</taxon>
        <taxon>Thalassiosira</taxon>
    </lineage>
</organism>
<keyword evidence="2" id="KW-0106">Calcium</keyword>
<dbReference type="HAMAP" id="MF_01039">
    <property type="entry name" value="PGAM_GpmA"/>
    <property type="match status" value="1"/>
</dbReference>
<comment type="caution">
    <text evidence="10">The sequence shown here is derived from an EMBL/GenBank/DDBJ whole genome shotgun (WGS) entry which is preliminary data.</text>
</comment>
<dbReference type="SMART" id="SM00855">
    <property type="entry name" value="PGAM"/>
    <property type="match status" value="1"/>
</dbReference>
<dbReference type="Gene3D" id="1.10.238.10">
    <property type="entry name" value="EF-hand"/>
    <property type="match status" value="1"/>
</dbReference>
<feature type="binding site" evidence="6">
    <location>
        <begin position="38"/>
        <end position="45"/>
    </location>
    <ligand>
        <name>substrate</name>
    </ligand>
</feature>
<keyword evidence="4 8" id="KW-0413">Isomerase</keyword>
<dbReference type="CDD" id="cd07067">
    <property type="entry name" value="HP_PGM_like"/>
    <property type="match status" value="1"/>
</dbReference>
<dbReference type="EMBL" id="AGNL01044602">
    <property type="protein sequence ID" value="EJK49614.1"/>
    <property type="molecule type" value="Genomic_DNA"/>
</dbReference>
<dbReference type="InterPro" id="IPR029033">
    <property type="entry name" value="His_PPase_superfam"/>
</dbReference>
<dbReference type="Gene3D" id="3.40.50.1240">
    <property type="entry name" value="Phosphoglycerate mutase-like"/>
    <property type="match status" value="1"/>
</dbReference>
<evidence type="ECO:0000256" key="5">
    <source>
        <dbReference type="PIRSR" id="PIRSR613078-1"/>
    </source>
</evidence>
<evidence type="ECO:0000313" key="10">
    <source>
        <dbReference type="EMBL" id="EJK49614.1"/>
    </source>
</evidence>
<dbReference type="GO" id="GO:0006096">
    <property type="term" value="P:glycolytic process"/>
    <property type="evidence" value="ECO:0007669"/>
    <property type="project" value="UniProtKB-KW"/>
</dbReference>
<dbReference type="InterPro" id="IPR011992">
    <property type="entry name" value="EF-hand-dom_pair"/>
</dbReference>
<feature type="active site" description="Tele-phosphohistidine intermediate" evidence="5">
    <location>
        <position position="39"/>
    </location>
</feature>
<dbReference type="EC" id="5.4.2.11" evidence="8"/>
<dbReference type="InterPro" id="IPR002048">
    <property type="entry name" value="EF_hand_dom"/>
</dbReference>
<protein>
    <recommendedName>
        <fullName evidence="8">Phosphoglycerate mutase</fullName>
        <ecNumber evidence="8">5.4.2.11</ecNumber>
    </recommendedName>
</protein>
<dbReference type="InterPro" id="IPR005952">
    <property type="entry name" value="Phosphogly_mut1"/>
</dbReference>
<evidence type="ECO:0000256" key="6">
    <source>
        <dbReference type="PIRSR" id="PIRSR613078-2"/>
    </source>
</evidence>
<evidence type="ECO:0000313" key="11">
    <source>
        <dbReference type="Proteomes" id="UP000266841"/>
    </source>
</evidence>
<dbReference type="InterPro" id="IPR018247">
    <property type="entry name" value="EF_Hand_1_Ca_BS"/>
</dbReference>
<evidence type="ECO:0000256" key="1">
    <source>
        <dbReference type="ARBA" id="ARBA00006717"/>
    </source>
</evidence>
<dbReference type="InterPro" id="IPR013078">
    <property type="entry name" value="His_Pase_superF_clade-1"/>
</dbReference>
<reference evidence="10 11" key="1">
    <citation type="journal article" date="2012" name="Genome Biol.">
        <title>Genome and low-iron response of an oceanic diatom adapted to chronic iron limitation.</title>
        <authorList>
            <person name="Lommer M."/>
            <person name="Specht M."/>
            <person name="Roy A.S."/>
            <person name="Kraemer L."/>
            <person name="Andreson R."/>
            <person name="Gutowska M.A."/>
            <person name="Wolf J."/>
            <person name="Bergner S.V."/>
            <person name="Schilhabel M.B."/>
            <person name="Klostermeier U.C."/>
            <person name="Beiko R.G."/>
            <person name="Rosenstiel P."/>
            <person name="Hippler M."/>
            <person name="Laroche J."/>
        </authorList>
    </citation>
    <scope>NUCLEOTIDE SEQUENCE [LARGE SCALE GENOMIC DNA]</scope>
    <source>
        <strain evidence="10 11">CCMP1005</strain>
    </source>
</reference>
<evidence type="ECO:0000259" key="9">
    <source>
        <dbReference type="PROSITE" id="PS50222"/>
    </source>
</evidence>
<feature type="binding site" evidence="6">
    <location>
        <position position="91"/>
    </location>
    <ligand>
        <name>substrate</name>
    </ligand>
</feature>
<dbReference type="Proteomes" id="UP000266841">
    <property type="component" value="Unassembled WGS sequence"/>
</dbReference>
<dbReference type="NCBIfam" id="TIGR01258">
    <property type="entry name" value="pgm_1"/>
    <property type="match status" value="1"/>
</dbReference>